<keyword evidence="1" id="KW-0472">Membrane</keyword>
<feature type="transmembrane region" description="Helical" evidence="1">
    <location>
        <begin position="50"/>
        <end position="74"/>
    </location>
</feature>
<dbReference type="RefSeq" id="WP_220380457.1">
    <property type="nucleotide sequence ID" value="NZ_CP080544.1"/>
</dbReference>
<feature type="transmembrane region" description="Helical" evidence="1">
    <location>
        <begin position="176"/>
        <end position="199"/>
    </location>
</feature>
<evidence type="ECO:0000313" key="3">
    <source>
        <dbReference type="Proteomes" id="UP000824755"/>
    </source>
</evidence>
<evidence type="ECO:0000313" key="2">
    <source>
        <dbReference type="EMBL" id="QYR53650.1"/>
    </source>
</evidence>
<reference evidence="2 3" key="1">
    <citation type="submission" date="2021-08" db="EMBL/GenBank/DDBJ databases">
        <title>Lysobacter sp. strain CJ11 Genome sequencing and assembly.</title>
        <authorList>
            <person name="Kim I."/>
        </authorList>
    </citation>
    <scope>NUCLEOTIDE SEQUENCE [LARGE SCALE GENOMIC DNA]</scope>
    <source>
        <strain evidence="2 3">CJ11</strain>
    </source>
</reference>
<dbReference type="PIRSF" id="PIRSF033239">
    <property type="entry name" value="ExoD"/>
    <property type="match status" value="1"/>
</dbReference>
<sequence length="212" mass="23357">MSDEDDVGLLGMLGRFAQGDPESHITLHQIIDAVEESGFGMMLFVLTLPAFIPIPVGGALSGPIVALLALQMIIGRREPWLPRRALEKGPKRGALANLRRRLSPVLRPLHKLIKPRADWIFENGLSFRFTGIILLLLALLLALPIPGTNYLFGLALVLFALAMIERDGWLMMASWIVGFALIGTAVVLSSQIIEAFAAMQDRLSDLWQRIVI</sequence>
<proteinExistence type="predicted"/>
<gene>
    <name evidence="2" type="ORF">H8L67_03940</name>
</gene>
<dbReference type="PANTHER" id="PTHR41795:SF1">
    <property type="entry name" value="EXOPOLYSACCHARIDE SYNTHESIS PROTEIN"/>
    <property type="match status" value="1"/>
</dbReference>
<dbReference type="PANTHER" id="PTHR41795">
    <property type="entry name" value="EXOPOLYSACCHARIDE SYNTHESIS PROTEIN"/>
    <property type="match status" value="1"/>
</dbReference>
<organism evidence="2 3">
    <name type="scientific">Lysobacter soyae</name>
    <dbReference type="NCBI Taxonomy" id="2764185"/>
    <lineage>
        <taxon>Bacteria</taxon>
        <taxon>Pseudomonadati</taxon>
        <taxon>Pseudomonadota</taxon>
        <taxon>Gammaproteobacteria</taxon>
        <taxon>Lysobacterales</taxon>
        <taxon>Lysobacteraceae</taxon>
        <taxon>Lysobacter</taxon>
    </lineage>
</organism>
<dbReference type="InterPro" id="IPR010331">
    <property type="entry name" value="ExoD"/>
</dbReference>
<keyword evidence="1" id="KW-1133">Transmembrane helix</keyword>
<evidence type="ECO:0000256" key="1">
    <source>
        <dbReference type="SAM" id="Phobius"/>
    </source>
</evidence>
<dbReference type="Proteomes" id="UP000824755">
    <property type="component" value="Chromosome"/>
</dbReference>
<keyword evidence="1" id="KW-0812">Transmembrane</keyword>
<keyword evidence="3" id="KW-1185">Reference proteome</keyword>
<name>A0ABX8WS47_9GAMM</name>
<dbReference type="EMBL" id="CP080544">
    <property type="protein sequence ID" value="QYR53650.1"/>
    <property type="molecule type" value="Genomic_DNA"/>
</dbReference>
<dbReference type="Pfam" id="PF06055">
    <property type="entry name" value="ExoD"/>
    <property type="match status" value="1"/>
</dbReference>
<protein>
    <submittedName>
        <fullName evidence="2">Exopolysaccharide biosynthesis protein</fullName>
    </submittedName>
</protein>
<accession>A0ABX8WS47</accession>